<keyword evidence="3" id="KW-0687">Ribonucleoprotein</keyword>
<dbReference type="InterPro" id="IPR036401">
    <property type="entry name" value="Ribosomal_eS17_sf"/>
</dbReference>
<dbReference type="Gene3D" id="1.10.60.20">
    <property type="entry name" value="Ribosomal protein S17e-like"/>
    <property type="match status" value="1"/>
</dbReference>
<dbReference type="PANTHER" id="PTHR10732">
    <property type="entry name" value="40S RIBOSOMAL PROTEIN S17"/>
    <property type="match status" value="1"/>
</dbReference>
<dbReference type="GeneID" id="103275279"/>
<evidence type="ECO:0000313" key="4">
    <source>
        <dbReference type="Proteomes" id="UP000189704"/>
    </source>
</evidence>
<dbReference type="SUPFAM" id="SSF116820">
    <property type="entry name" value="Rps17e-like"/>
    <property type="match status" value="1"/>
</dbReference>
<dbReference type="AlphaFoldDB" id="A0A3Q0DII1"/>
<organism evidence="4 5">
    <name type="scientific">Carlito syrichta</name>
    <name type="common">Philippine tarsier</name>
    <name type="synonym">Tarsius syrichta</name>
    <dbReference type="NCBI Taxonomy" id="1868482"/>
    <lineage>
        <taxon>Eukaryota</taxon>
        <taxon>Metazoa</taxon>
        <taxon>Chordata</taxon>
        <taxon>Craniata</taxon>
        <taxon>Vertebrata</taxon>
        <taxon>Euteleostomi</taxon>
        <taxon>Mammalia</taxon>
        <taxon>Eutheria</taxon>
        <taxon>Euarchontoglires</taxon>
        <taxon>Primates</taxon>
        <taxon>Haplorrhini</taxon>
        <taxon>Tarsiiformes</taxon>
        <taxon>Tarsiidae</taxon>
        <taxon>Carlito</taxon>
    </lineage>
</organism>
<protein>
    <submittedName>
        <fullName evidence="5">40S ribosomal protein S17-like</fullName>
    </submittedName>
</protein>
<proteinExistence type="inferred from homology"/>
<sequence>MKKAAQDIVEKYYTCPGNDFHVSKHVCEEIAIIPSKKFYNKVASYVMHLMKQTQRDPVRGISIKLQEERERSNNYIPQVSTEDQEVTEVDLDTKEMLKLLDF</sequence>
<keyword evidence="2" id="KW-0689">Ribosomal protein</keyword>
<name>A0A3Q0DII1_CARSF</name>
<dbReference type="GO" id="GO:0003735">
    <property type="term" value="F:structural constituent of ribosome"/>
    <property type="evidence" value="ECO:0007669"/>
    <property type="project" value="InterPro"/>
</dbReference>
<dbReference type="GO" id="GO:0006412">
    <property type="term" value="P:translation"/>
    <property type="evidence" value="ECO:0007669"/>
    <property type="project" value="InterPro"/>
</dbReference>
<evidence type="ECO:0000313" key="5">
    <source>
        <dbReference type="RefSeq" id="XP_021561930.1"/>
    </source>
</evidence>
<dbReference type="InterPro" id="IPR001210">
    <property type="entry name" value="Ribosomal_eS17"/>
</dbReference>
<dbReference type="GO" id="GO:0005840">
    <property type="term" value="C:ribosome"/>
    <property type="evidence" value="ECO:0007669"/>
    <property type="project" value="UniProtKB-KW"/>
</dbReference>
<reference evidence="5" key="1">
    <citation type="submission" date="2025-08" db="UniProtKB">
        <authorList>
            <consortium name="RefSeq"/>
        </authorList>
    </citation>
    <scope>IDENTIFICATION</scope>
</reference>
<dbReference type="Pfam" id="PF00833">
    <property type="entry name" value="Ribosomal_S17e"/>
    <property type="match status" value="1"/>
</dbReference>
<accession>A0A3Q0DII1</accession>
<dbReference type="Proteomes" id="UP000189704">
    <property type="component" value="Unplaced"/>
</dbReference>
<dbReference type="OrthoDB" id="1727351at2759"/>
<evidence type="ECO:0000256" key="2">
    <source>
        <dbReference type="ARBA" id="ARBA00022980"/>
    </source>
</evidence>
<dbReference type="RefSeq" id="XP_021561930.1">
    <property type="nucleotide sequence ID" value="XM_021706255.1"/>
</dbReference>
<comment type="similarity">
    <text evidence="1">Belongs to the eukaryotic ribosomal protein eS17 family.</text>
</comment>
<dbReference type="KEGG" id="csyr:103275279"/>
<evidence type="ECO:0000256" key="3">
    <source>
        <dbReference type="ARBA" id="ARBA00023274"/>
    </source>
</evidence>
<dbReference type="PANTHER" id="PTHR10732:SF14">
    <property type="entry name" value="SMALL RIBOSOMAL SUBUNIT PROTEIN ES17"/>
    <property type="match status" value="1"/>
</dbReference>
<dbReference type="GO" id="GO:1990904">
    <property type="term" value="C:ribonucleoprotein complex"/>
    <property type="evidence" value="ECO:0007669"/>
    <property type="project" value="UniProtKB-KW"/>
</dbReference>
<keyword evidence="4" id="KW-1185">Reference proteome</keyword>
<gene>
    <name evidence="5" type="primary">LOC103275279</name>
</gene>
<evidence type="ECO:0000256" key="1">
    <source>
        <dbReference type="ARBA" id="ARBA00010444"/>
    </source>
</evidence>